<evidence type="ECO:0000313" key="2">
    <source>
        <dbReference type="Proteomes" id="UP000237000"/>
    </source>
</evidence>
<dbReference type="InParanoid" id="A0A2P5FQ42"/>
<comment type="caution">
    <text evidence="1">The sequence shown here is derived from an EMBL/GenBank/DDBJ whole genome shotgun (WGS) entry which is preliminary data.</text>
</comment>
<keyword evidence="2" id="KW-1185">Reference proteome</keyword>
<proteinExistence type="predicted"/>
<reference evidence="2" key="1">
    <citation type="submission" date="2016-06" db="EMBL/GenBank/DDBJ databases">
        <title>Parallel loss of symbiosis genes in relatives of nitrogen-fixing non-legume Parasponia.</title>
        <authorList>
            <person name="Van Velzen R."/>
            <person name="Holmer R."/>
            <person name="Bu F."/>
            <person name="Rutten L."/>
            <person name="Van Zeijl A."/>
            <person name="Liu W."/>
            <person name="Santuari L."/>
            <person name="Cao Q."/>
            <person name="Sharma T."/>
            <person name="Shen D."/>
            <person name="Roswanjaya Y."/>
            <person name="Wardhani T."/>
            <person name="Kalhor M.S."/>
            <person name="Jansen J."/>
            <person name="Van den Hoogen J."/>
            <person name="Gungor B."/>
            <person name="Hartog M."/>
            <person name="Hontelez J."/>
            <person name="Verver J."/>
            <person name="Yang W.-C."/>
            <person name="Schijlen E."/>
            <person name="Repin R."/>
            <person name="Schilthuizen M."/>
            <person name="Schranz E."/>
            <person name="Heidstra R."/>
            <person name="Miyata K."/>
            <person name="Fedorova E."/>
            <person name="Kohlen W."/>
            <person name="Bisseling T."/>
            <person name="Smit S."/>
            <person name="Geurts R."/>
        </authorList>
    </citation>
    <scope>NUCLEOTIDE SEQUENCE [LARGE SCALE GENOMIC DNA]</scope>
    <source>
        <strain evidence="2">cv. RG33-2</strain>
    </source>
</reference>
<evidence type="ECO:0000313" key="1">
    <source>
        <dbReference type="EMBL" id="PON99908.1"/>
    </source>
</evidence>
<dbReference type="Proteomes" id="UP000237000">
    <property type="component" value="Unassembled WGS sequence"/>
</dbReference>
<dbReference type="EMBL" id="JXTC01000016">
    <property type="protein sequence ID" value="PON99908.1"/>
    <property type="molecule type" value="Genomic_DNA"/>
</dbReference>
<organism evidence="1 2">
    <name type="scientific">Trema orientale</name>
    <name type="common">Charcoal tree</name>
    <name type="synonym">Celtis orientalis</name>
    <dbReference type="NCBI Taxonomy" id="63057"/>
    <lineage>
        <taxon>Eukaryota</taxon>
        <taxon>Viridiplantae</taxon>
        <taxon>Streptophyta</taxon>
        <taxon>Embryophyta</taxon>
        <taxon>Tracheophyta</taxon>
        <taxon>Spermatophyta</taxon>
        <taxon>Magnoliopsida</taxon>
        <taxon>eudicotyledons</taxon>
        <taxon>Gunneridae</taxon>
        <taxon>Pentapetalae</taxon>
        <taxon>rosids</taxon>
        <taxon>fabids</taxon>
        <taxon>Rosales</taxon>
        <taxon>Cannabaceae</taxon>
        <taxon>Trema</taxon>
    </lineage>
</organism>
<protein>
    <submittedName>
        <fullName evidence="1">Epimerase family protein SDR39U</fullName>
    </submittedName>
</protein>
<dbReference type="PANTHER" id="PTHR11092:SF0">
    <property type="entry name" value="EPIMERASE FAMILY PROTEIN SDR39U1"/>
    <property type="match status" value="1"/>
</dbReference>
<dbReference type="STRING" id="63057.A0A2P5FQ42"/>
<dbReference type="OrthoDB" id="1706287at2759"/>
<name>A0A2P5FQ42_TREOI</name>
<sequence length="134" mass="15281">MVQRLHADNLSVRVLTRSRSKAELTFPVRDFLGIKIAEEPEWKDCIQSSEIWCCKFGWTSHKYKIKKEIKTSRIGVMSKVRREWERTALNKNVRVALTRIGVVLGKDGGALVLQKEELVATYARVVHSLGDPSS</sequence>
<gene>
    <name evidence="1" type="ORF">TorRG33x02_043260</name>
</gene>
<dbReference type="PANTHER" id="PTHR11092">
    <property type="entry name" value="SUGAR NUCLEOTIDE EPIMERASE RELATED"/>
    <property type="match status" value="1"/>
</dbReference>
<dbReference type="AlphaFoldDB" id="A0A2P5FQ42"/>
<accession>A0A2P5FQ42</accession>